<name>A0AAN8B7C1_9TELE</name>
<evidence type="ECO:0000313" key="2">
    <source>
        <dbReference type="Proteomes" id="UP001335648"/>
    </source>
</evidence>
<gene>
    <name evidence="1" type="ORF">CesoFtcFv8_022989</name>
</gene>
<sequence length="136" mass="15443">MVDPYSQDVEKLLQHHHSFLSSLLQLHHLENPWWFIQARLQPPDFLCCSFIRLQVEEKQFEVSDVNENLGSCCRVSSRTASPDVLMSVTTMEARLAQEIVPDLDSQCHSDASPTDLYPSMAPTPCPVMLQWGGFLP</sequence>
<comment type="caution">
    <text evidence="1">The sequence shown here is derived from an EMBL/GenBank/DDBJ whole genome shotgun (WGS) entry which is preliminary data.</text>
</comment>
<accession>A0AAN8B7C1</accession>
<reference evidence="1 2" key="1">
    <citation type="journal article" date="2023" name="Mol. Biol. Evol.">
        <title>Genomics of Secondarily Temperate Adaptation in the Only Non-Antarctic Icefish.</title>
        <authorList>
            <person name="Rivera-Colon A.G."/>
            <person name="Rayamajhi N."/>
            <person name="Minhas B.F."/>
            <person name="Madrigal G."/>
            <person name="Bilyk K.T."/>
            <person name="Yoon V."/>
            <person name="Hune M."/>
            <person name="Gregory S."/>
            <person name="Cheng C.H.C."/>
            <person name="Catchen J.M."/>
        </authorList>
    </citation>
    <scope>NUCLEOTIDE SEQUENCE [LARGE SCALE GENOMIC DNA]</scope>
    <source>
        <strain evidence="1">JC2023a</strain>
    </source>
</reference>
<dbReference type="EMBL" id="JAULUE010002064">
    <property type="protein sequence ID" value="KAK5879913.1"/>
    <property type="molecule type" value="Genomic_DNA"/>
</dbReference>
<keyword evidence="2" id="KW-1185">Reference proteome</keyword>
<organism evidence="1 2">
    <name type="scientific">Champsocephalus esox</name>
    <name type="common">pike icefish</name>
    <dbReference type="NCBI Taxonomy" id="159716"/>
    <lineage>
        <taxon>Eukaryota</taxon>
        <taxon>Metazoa</taxon>
        <taxon>Chordata</taxon>
        <taxon>Craniata</taxon>
        <taxon>Vertebrata</taxon>
        <taxon>Euteleostomi</taxon>
        <taxon>Actinopterygii</taxon>
        <taxon>Neopterygii</taxon>
        <taxon>Teleostei</taxon>
        <taxon>Neoteleostei</taxon>
        <taxon>Acanthomorphata</taxon>
        <taxon>Eupercaria</taxon>
        <taxon>Perciformes</taxon>
        <taxon>Notothenioidei</taxon>
        <taxon>Channichthyidae</taxon>
        <taxon>Champsocephalus</taxon>
    </lineage>
</organism>
<dbReference type="AlphaFoldDB" id="A0AAN8B7C1"/>
<proteinExistence type="predicted"/>
<dbReference type="Proteomes" id="UP001335648">
    <property type="component" value="Unassembled WGS sequence"/>
</dbReference>
<evidence type="ECO:0000313" key="1">
    <source>
        <dbReference type="EMBL" id="KAK5879913.1"/>
    </source>
</evidence>
<protein>
    <submittedName>
        <fullName evidence="1">Uncharacterized protein</fullName>
    </submittedName>
</protein>